<evidence type="ECO:0000313" key="3">
    <source>
        <dbReference type="Proteomes" id="UP000319432"/>
    </source>
</evidence>
<dbReference type="Proteomes" id="UP000319432">
    <property type="component" value="Chromosome"/>
</dbReference>
<protein>
    <submittedName>
        <fullName evidence="2">XRE family transcriptional regulator</fullName>
    </submittedName>
</protein>
<dbReference type="OrthoDB" id="2736824at2"/>
<evidence type="ECO:0000259" key="1">
    <source>
        <dbReference type="PROSITE" id="PS50943"/>
    </source>
</evidence>
<proteinExistence type="predicted"/>
<dbReference type="InterPro" id="IPR010982">
    <property type="entry name" value="Lambda_DNA-bd_dom_sf"/>
</dbReference>
<dbReference type="CDD" id="cd00093">
    <property type="entry name" value="HTH_XRE"/>
    <property type="match status" value="1"/>
</dbReference>
<dbReference type="PROSITE" id="PS50943">
    <property type="entry name" value="HTH_CROC1"/>
    <property type="match status" value="1"/>
</dbReference>
<organism evidence="2 3">
    <name type="scientific">Brevibacillus laterosporus</name>
    <name type="common">Bacillus laterosporus</name>
    <dbReference type="NCBI Taxonomy" id="1465"/>
    <lineage>
        <taxon>Bacteria</taxon>
        <taxon>Bacillati</taxon>
        <taxon>Bacillota</taxon>
        <taxon>Bacilli</taxon>
        <taxon>Bacillales</taxon>
        <taxon>Paenibacillaceae</taxon>
        <taxon>Brevibacillus</taxon>
    </lineage>
</organism>
<reference evidence="2 3" key="1">
    <citation type="submission" date="2018-11" db="EMBL/GenBank/DDBJ databases">
        <title>Phylogenetic determinants of toxin gene distribution in genomes of Brevibacillus laterosporus.</title>
        <authorList>
            <person name="Glare T.R."/>
            <person name="Durrant A."/>
            <person name="Berry C."/>
            <person name="Palma L."/>
            <person name="Ormskirk M."/>
            <person name="Cox M.O."/>
        </authorList>
    </citation>
    <scope>NUCLEOTIDE SEQUENCE [LARGE SCALE GENOMIC DNA]</scope>
    <source>
        <strain evidence="2 3">1821L</strain>
    </source>
</reference>
<dbReference type="SMART" id="SM00530">
    <property type="entry name" value="HTH_XRE"/>
    <property type="match status" value="1"/>
</dbReference>
<dbReference type="SUPFAM" id="SSF47413">
    <property type="entry name" value="lambda repressor-like DNA-binding domains"/>
    <property type="match status" value="1"/>
</dbReference>
<gene>
    <name evidence="2" type="ORF">EEL30_22055</name>
</gene>
<accession>A0A518VCM2</accession>
<dbReference type="Pfam" id="PF13443">
    <property type="entry name" value="HTH_26"/>
    <property type="match status" value="1"/>
</dbReference>
<keyword evidence="3" id="KW-1185">Reference proteome</keyword>
<dbReference type="GO" id="GO:0003677">
    <property type="term" value="F:DNA binding"/>
    <property type="evidence" value="ECO:0007669"/>
    <property type="project" value="InterPro"/>
</dbReference>
<dbReference type="EMBL" id="CP033464">
    <property type="protein sequence ID" value="QDX94728.1"/>
    <property type="molecule type" value="Genomic_DNA"/>
</dbReference>
<evidence type="ECO:0000313" key="2">
    <source>
        <dbReference type="EMBL" id="QDX94728.1"/>
    </source>
</evidence>
<feature type="domain" description="HTH cro/C1-type" evidence="1">
    <location>
        <begin position="11"/>
        <end position="68"/>
    </location>
</feature>
<sequence>MGVNYLLKVRLKEILESKPEYTQKRLAQETGIQPTTIAEIANNMRTTFNRSHLTKIAKVLQITDMNELFKLDEDE</sequence>
<name>A0A518VCM2_BRELA</name>
<dbReference type="InterPro" id="IPR001387">
    <property type="entry name" value="Cro/C1-type_HTH"/>
</dbReference>
<dbReference type="Gene3D" id="1.10.260.40">
    <property type="entry name" value="lambda repressor-like DNA-binding domains"/>
    <property type="match status" value="1"/>
</dbReference>
<dbReference type="AlphaFoldDB" id="A0A518VCM2"/>